<sequence>MLLSISLISIAMFNAVANAQYGDDNSGSQYTQPAKQYGQLNIQQTLQPQQPLQAFQAQQAQQPLQPLQPLQALQPQQSLQPGLQGWQQPFQPGSGQWQQNGASVLQDYQRQSSYTQTPSPSDECGKIADDYGVIPFKTWGKSTESMKTTWGQKGCDQLLCPYWYKKYDVKPFESNGKMPRNIIPAWGHKQMECNYRVGPYTPAQCRAAADRFNTYPLGIWGTMPDYARTFWTQGGCDVKICSVWKAKYGFSKGKTYGTMPADIKRLWDTPGISCTDKV</sequence>
<feature type="region of interest" description="Disordered" evidence="1">
    <location>
        <begin position="81"/>
        <end position="101"/>
    </location>
</feature>
<dbReference type="EMBL" id="JAFCIX010000447">
    <property type="protein sequence ID" value="KAH6589564.1"/>
    <property type="molecule type" value="Genomic_DNA"/>
</dbReference>
<gene>
    <name evidence="3" type="ORF">BASA50_009975</name>
</gene>
<organism evidence="3 4">
    <name type="scientific">Batrachochytrium salamandrivorans</name>
    <dbReference type="NCBI Taxonomy" id="1357716"/>
    <lineage>
        <taxon>Eukaryota</taxon>
        <taxon>Fungi</taxon>
        <taxon>Fungi incertae sedis</taxon>
        <taxon>Chytridiomycota</taxon>
        <taxon>Chytridiomycota incertae sedis</taxon>
        <taxon>Chytridiomycetes</taxon>
        <taxon>Rhizophydiales</taxon>
        <taxon>Rhizophydiales incertae sedis</taxon>
        <taxon>Batrachochytrium</taxon>
    </lineage>
</organism>
<evidence type="ECO:0008006" key="5">
    <source>
        <dbReference type="Google" id="ProtNLM"/>
    </source>
</evidence>
<evidence type="ECO:0000313" key="3">
    <source>
        <dbReference type="EMBL" id="KAH6589564.1"/>
    </source>
</evidence>
<keyword evidence="4" id="KW-1185">Reference proteome</keyword>
<feature type="compositionally biased region" description="Low complexity" evidence="1">
    <location>
        <begin position="81"/>
        <end position="93"/>
    </location>
</feature>
<evidence type="ECO:0000256" key="2">
    <source>
        <dbReference type="SAM" id="SignalP"/>
    </source>
</evidence>
<feature type="signal peptide" evidence="2">
    <location>
        <begin position="1"/>
        <end position="19"/>
    </location>
</feature>
<feature type="chain" id="PRO_5045714362" description="Secreted protein" evidence="2">
    <location>
        <begin position="20"/>
        <end position="278"/>
    </location>
</feature>
<evidence type="ECO:0000313" key="4">
    <source>
        <dbReference type="Proteomes" id="UP001648503"/>
    </source>
</evidence>
<dbReference type="Proteomes" id="UP001648503">
    <property type="component" value="Unassembled WGS sequence"/>
</dbReference>
<comment type="caution">
    <text evidence="3">The sequence shown here is derived from an EMBL/GenBank/DDBJ whole genome shotgun (WGS) entry which is preliminary data.</text>
</comment>
<protein>
    <recommendedName>
        <fullName evidence="5">Secreted protein</fullName>
    </recommendedName>
</protein>
<reference evidence="3 4" key="1">
    <citation type="submission" date="2021-02" db="EMBL/GenBank/DDBJ databases">
        <title>Variation within the Batrachochytrium salamandrivorans European outbreak.</title>
        <authorList>
            <person name="Kelly M."/>
            <person name="Pasmans F."/>
            <person name="Shea T.P."/>
            <person name="Munoz J.F."/>
            <person name="Carranza S."/>
            <person name="Cuomo C.A."/>
            <person name="Martel A."/>
        </authorList>
    </citation>
    <scope>NUCLEOTIDE SEQUENCE [LARGE SCALE GENOMIC DNA]</scope>
    <source>
        <strain evidence="3 4">AMFP18/2</strain>
    </source>
</reference>
<keyword evidence="2" id="KW-0732">Signal</keyword>
<accession>A0ABQ8F0Y0</accession>
<evidence type="ECO:0000256" key="1">
    <source>
        <dbReference type="SAM" id="MobiDB-lite"/>
    </source>
</evidence>
<proteinExistence type="predicted"/>
<name>A0ABQ8F0Y0_9FUNG</name>